<comment type="pathway">
    <text evidence="2">Lipid metabolism; sphingolipid metabolism.</text>
</comment>
<dbReference type="GO" id="GO:0006665">
    <property type="term" value="P:sphingolipid metabolic process"/>
    <property type="evidence" value="ECO:0007669"/>
    <property type="project" value="UniProtKB-KW"/>
</dbReference>
<protein>
    <recommendedName>
        <fullName evidence="6">Delta 8-(E)-sphingolipid desaturase</fullName>
        <ecNumber evidence="5">1.14.19.18</ecNumber>
    </recommendedName>
</protein>
<dbReference type="CDD" id="cd03506">
    <property type="entry name" value="Delta6-FADS-like"/>
    <property type="match status" value="1"/>
</dbReference>
<dbReference type="SUPFAM" id="SSF55856">
    <property type="entry name" value="Cytochrome b5-like heme/steroid binding domain"/>
    <property type="match status" value="1"/>
</dbReference>
<keyword evidence="15 17" id="KW-0472">Membrane</keyword>
<keyword evidence="8 17" id="KW-0812">Transmembrane</keyword>
<feature type="region of interest" description="Disordered" evidence="16">
    <location>
        <begin position="101"/>
        <end position="133"/>
    </location>
</feature>
<gene>
    <name evidence="19" type="ORF">EJ08DRAFT_489164</name>
</gene>
<keyword evidence="13" id="KW-0408">Iron</keyword>
<dbReference type="SMART" id="SM01117">
    <property type="entry name" value="Cyt-b5"/>
    <property type="match status" value="1"/>
</dbReference>
<dbReference type="GO" id="GO:0016020">
    <property type="term" value="C:membrane"/>
    <property type="evidence" value="ECO:0007669"/>
    <property type="project" value="UniProtKB-SubCell"/>
</dbReference>
<keyword evidence="20" id="KW-1185">Reference proteome</keyword>
<dbReference type="Gene3D" id="3.10.120.10">
    <property type="entry name" value="Cytochrome b5-like heme/steroid binding domain"/>
    <property type="match status" value="1"/>
</dbReference>
<dbReference type="PANTHER" id="PTHR19353">
    <property type="entry name" value="FATTY ACID DESATURASE 2"/>
    <property type="match status" value="1"/>
</dbReference>
<keyword evidence="7" id="KW-0349">Heme</keyword>
<evidence type="ECO:0000256" key="17">
    <source>
        <dbReference type="SAM" id="Phobius"/>
    </source>
</evidence>
<feature type="region of interest" description="Disordered" evidence="16">
    <location>
        <begin position="150"/>
        <end position="171"/>
    </location>
</feature>
<evidence type="ECO:0000256" key="14">
    <source>
        <dbReference type="ARBA" id="ARBA00023098"/>
    </source>
</evidence>
<dbReference type="EC" id="1.14.19.18" evidence="5"/>
<comment type="pathway">
    <text evidence="3">Sphingolipid metabolism.</text>
</comment>
<keyword evidence="12" id="KW-0560">Oxidoreductase</keyword>
<dbReference type="Pfam" id="PF00173">
    <property type="entry name" value="Cyt-b5"/>
    <property type="match status" value="1"/>
</dbReference>
<feature type="transmembrane region" description="Helical" evidence="17">
    <location>
        <begin position="402"/>
        <end position="424"/>
    </location>
</feature>
<dbReference type="EMBL" id="MU007095">
    <property type="protein sequence ID" value="KAF2421842.1"/>
    <property type="molecule type" value="Genomic_DNA"/>
</dbReference>
<dbReference type="InterPro" id="IPR005804">
    <property type="entry name" value="FA_desaturase_dom"/>
</dbReference>
<organism evidence="19 20">
    <name type="scientific">Tothia fuscella</name>
    <dbReference type="NCBI Taxonomy" id="1048955"/>
    <lineage>
        <taxon>Eukaryota</taxon>
        <taxon>Fungi</taxon>
        <taxon>Dikarya</taxon>
        <taxon>Ascomycota</taxon>
        <taxon>Pezizomycotina</taxon>
        <taxon>Dothideomycetes</taxon>
        <taxon>Pleosporomycetidae</taxon>
        <taxon>Venturiales</taxon>
        <taxon>Cylindrosympodiaceae</taxon>
        <taxon>Tothia</taxon>
    </lineage>
</organism>
<evidence type="ECO:0000256" key="1">
    <source>
        <dbReference type="ARBA" id="ARBA00004141"/>
    </source>
</evidence>
<comment type="similarity">
    <text evidence="4">Belongs to the fatty acid desaturase type 1 family.</text>
</comment>
<evidence type="ECO:0000256" key="4">
    <source>
        <dbReference type="ARBA" id="ARBA00009295"/>
    </source>
</evidence>
<evidence type="ECO:0000256" key="11">
    <source>
        <dbReference type="ARBA" id="ARBA00022989"/>
    </source>
</evidence>
<feature type="transmembrane region" description="Helical" evidence="17">
    <location>
        <begin position="291"/>
        <end position="309"/>
    </location>
</feature>
<dbReference type="InterPro" id="IPR001199">
    <property type="entry name" value="Cyt_B5-like_heme/steroid-bd"/>
</dbReference>
<evidence type="ECO:0000313" key="20">
    <source>
        <dbReference type="Proteomes" id="UP000800235"/>
    </source>
</evidence>
<evidence type="ECO:0000256" key="3">
    <source>
        <dbReference type="ARBA" id="ARBA00004991"/>
    </source>
</evidence>
<keyword evidence="10" id="KW-0746">Sphingolipid metabolism</keyword>
<evidence type="ECO:0000256" key="10">
    <source>
        <dbReference type="ARBA" id="ARBA00022919"/>
    </source>
</evidence>
<feature type="compositionally biased region" description="Polar residues" evidence="16">
    <location>
        <begin position="116"/>
        <end position="127"/>
    </location>
</feature>
<comment type="subcellular location">
    <subcellularLocation>
        <location evidence="1">Membrane</location>
        <topology evidence="1">Multi-pass membrane protein</topology>
    </subcellularLocation>
</comment>
<feature type="transmembrane region" description="Helical" evidence="17">
    <location>
        <begin position="254"/>
        <end position="271"/>
    </location>
</feature>
<dbReference type="Pfam" id="PF00487">
    <property type="entry name" value="FA_desaturase"/>
    <property type="match status" value="1"/>
</dbReference>
<feature type="domain" description="Cytochrome b5 heme-binding" evidence="18">
    <location>
        <begin position="8"/>
        <end position="83"/>
    </location>
</feature>
<comment type="caution">
    <text evidence="19">The sequence shown here is derived from an EMBL/GenBank/DDBJ whole genome shotgun (WGS) entry which is preliminary data.</text>
</comment>
<feature type="transmembrane region" description="Helical" evidence="17">
    <location>
        <begin position="369"/>
        <end position="390"/>
    </location>
</feature>
<keyword evidence="11 17" id="KW-1133">Transmembrane helix</keyword>
<keyword evidence="14" id="KW-0443">Lipid metabolism</keyword>
<evidence type="ECO:0000259" key="18">
    <source>
        <dbReference type="PROSITE" id="PS50255"/>
    </source>
</evidence>
<evidence type="ECO:0000256" key="12">
    <source>
        <dbReference type="ARBA" id="ARBA00023002"/>
    </source>
</evidence>
<evidence type="ECO:0000256" key="15">
    <source>
        <dbReference type="ARBA" id="ARBA00023136"/>
    </source>
</evidence>
<evidence type="ECO:0000256" key="6">
    <source>
        <dbReference type="ARBA" id="ARBA00016939"/>
    </source>
</evidence>
<dbReference type="InterPro" id="IPR012171">
    <property type="entry name" value="Fatty_acid_desaturase"/>
</dbReference>
<dbReference type="GO" id="GO:0046872">
    <property type="term" value="F:metal ion binding"/>
    <property type="evidence" value="ECO:0007669"/>
    <property type="project" value="UniProtKB-KW"/>
</dbReference>
<name>A0A9P4NHT0_9PEZI</name>
<dbReference type="PIRSF" id="PIRSF015921">
    <property type="entry name" value="FA_sphinglp_des"/>
    <property type="match status" value="1"/>
</dbReference>
<dbReference type="GO" id="GO:0016717">
    <property type="term" value="F:oxidoreductase activity, acting on paired donors, with oxidation of a pair of donors resulting in the reduction of molecular oxygen to two molecules of water"/>
    <property type="evidence" value="ECO:0007669"/>
    <property type="project" value="TreeGrafter"/>
</dbReference>
<dbReference type="OrthoDB" id="260091at2759"/>
<evidence type="ECO:0000256" key="2">
    <source>
        <dbReference type="ARBA" id="ARBA00004760"/>
    </source>
</evidence>
<accession>A0A9P4NHT0</accession>
<dbReference type="Proteomes" id="UP000800235">
    <property type="component" value="Unassembled WGS sequence"/>
</dbReference>
<evidence type="ECO:0000256" key="16">
    <source>
        <dbReference type="SAM" id="MobiDB-lite"/>
    </source>
</evidence>
<evidence type="ECO:0000256" key="5">
    <source>
        <dbReference type="ARBA" id="ARBA00012019"/>
    </source>
</evidence>
<evidence type="ECO:0000256" key="9">
    <source>
        <dbReference type="ARBA" id="ARBA00022723"/>
    </source>
</evidence>
<feature type="compositionally biased region" description="Low complexity" evidence="16">
    <location>
        <begin position="152"/>
        <end position="162"/>
    </location>
</feature>
<evidence type="ECO:0000256" key="8">
    <source>
        <dbReference type="ARBA" id="ARBA00022692"/>
    </source>
</evidence>
<keyword evidence="9" id="KW-0479">Metal-binding</keyword>
<dbReference type="AlphaFoldDB" id="A0A9P4NHT0"/>
<dbReference type="PROSITE" id="PS50255">
    <property type="entry name" value="CYTOCHROME_B5_2"/>
    <property type="match status" value="1"/>
</dbReference>
<sequence>MSSVEREPKILSRREIEALITQGHHVFILDGVVIKADGWLKYHPGGPKAIEHMVGRDATDEVKALHSPDAQRRMQPYRIGRIDGRWENFLPPIQGGKFRHQEEKELPETSIEVSDFEQNTSSRNGSEAASPIFDAPEYDSSLRWRRVQGQGASSDATSISSIDLDEDGPKMSHLDMRTREELRLDESKYPPLDPDVQDQIVRKYRLLNEKIKAENLYQCRYWCYGIDALRCALLFLTSQYILRRAWEYTGWHATGLYALSAVFLGLMWYQLVFSAHDAGHMGITHDFQIDTAIGIVISDFIGGLSMGWWKMSHNVHHIVTNSPEHDPDIQHLPFFAVSHRFLESLTSTYYEKVLTHDFVSKFTLQFQHYLYYPILLFGRFNLYRLSWIYLLAGQGPKKGPAWWHRWFELIGHAFFWTWFGYGLLYKSLPTATDRIIFLLVSHMATAQVHVQITLSHFAMSTSDLGVHESFPQKMLRTTMDVDCPEWLDFIHGGLQFQVIHHLYPRIPRHNLRQAQKLVQEFCEDVNIPYALYGFVDGNKQVIGRLEEVARQAAIFAACQKTIAASTDFGLGH</sequence>
<reference evidence="19" key="1">
    <citation type="journal article" date="2020" name="Stud. Mycol.">
        <title>101 Dothideomycetes genomes: a test case for predicting lifestyles and emergence of pathogens.</title>
        <authorList>
            <person name="Haridas S."/>
            <person name="Albert R."/>
            <person name="Binder M."/>
            <person name="Bloem J."/>
            <person name="Labutti K."/>
            <person name="Salamov A."/>
            <person name="Andreopoulos B."/>
            <person name="Baker S."/>
            <person name="Barry K."/>
            <person name="Bills G."/>
            <person name="Bluhm B."/>
            <person name="Cannon C."/>
            <person name="Castanera R."/>
            <person name="Culley D."/>
            <person name="Daum C."/>
            <person name="Ezra D."/>
            <person name="Gonzalez J."/>
            <person name="Henrissat B."/>
            <person name="Kuo A."/>
            <person name="Liang C."/>
            <person name="Lipzen A."/>
            <person name="Lutzoni F."/>
            <person name="Magnuson J."/>
            <person name="Mondo S."/>
            <person name="Nolan M."/>
            <person name="Ohm R."/>
            <person name="Pangilinan J."/>
            <person name="Park H.-J."/>
            <person name="Ramirez L."/>
            <person name="Alfaro M."/>
            <person name="Sun H."/>
            <person name="Tritt A."/>
            <person name="Yoshinaga Y."/>
            <person name="Zwiers L.-H."/>
            <person name="Turgeon B."/>
            <person name="Goodwin S."/>
            <person name="Spatafora J."/>
            <person name="Crous P."/>
            <person name="Grigoriev I."/>
        </authorList>
    </citation>
    <scope>NUCLEOTIDE SEQUENCE</scope>
    <source>
        <strain evidence="19">CBS 130266</strain>
    </source>
</reference>
<evidence type="ECO:0000313" key="19">
    <source>
        <dbReference type="EMBL" id="KAF2421842.1"/>
    </source>
</evidence>
<proteinExistence type="inferred from homology"/>
<dbReference type="InterPro" id="IPR036400">
    <property type="entry name" value="Cyt_B5-like_heme/steroid_sf"/>
</dbReference>
<evidence type="ECO:0000256" key="7">
    <source>
        <dbReference type="ARBA" id="ARBA00022617"/>
    </source>
</evidence>
<dbReference type="PANTHER" id="PTHR19353:SF30">
    <property type="entry name" value="DELTA 8-(E)-SPHINGOLIPID DESATURASE"/>
    <property type="match status" value="1"/>
</dbReference>
<evidence type="ECO:0000256" key="13">
    <source>
        <dbReference type="ARBA" id="ARBA00023004"/>
    </source>
</evidence>